<evidence type="ECO:0000256" key="1">
    <source>
        <dbReference type="ARBA" id="ARBA00010690"/>
    </source>
</evidence>
<gene>
    <name evidence="3" type="ORF">WNY59_12820</name>
</gene>
<dbReference type="Gene3D" id="3.40.1690.10">
    <property type="entry name" value="secretion proteins EscU"/>
    <property type="match status" value="1"/>
</dbReference>
<dbReference type="PANTHER" id="PTHR30531">
    <property type="entry name" value="FLAGELLAR BIOSYNTHETIC PROTEIN FLHB"/>
    <property type="match status" value="1"/>
</dbReference>
<keyword evidence="2" id="KW-0472">Membrane</keyword>
<dbReference type="PANTHER" id="PTHR30531:SF12">
    <property type="entry name" value="FLAGELLAR BIOSYNTHETIC PROTEIN FLHB"/>
    <property type="match status" value="1"/>
</dbReference>
<organism evidence="3 4">
    <name type="scientific">Ahrensia kielensis</name>
    <dbReference type="NCBI Taxonomy" id="76980"/>
    <lineage>
        <taxon>Bacteria</taxon>
        <taxon>Pseudomonadati</taxon>
        <taxon>Pseudomonadota</taxon>
        <taxon>Alphaproteobacteria</taxon>
        <taxon>Hyphomicrobiales</taxon>
        <taxon>Ahrensiaceae</taxon>
        <taxon>Ahrensia</taxon>
    </lineage>
</organism>
<comment type="similarity">
    <text evidence="1">Belongs to the type III secretion exporter family.</text>
</comment>
<dbReference type="EMBL" id="JBBMQO010000007">
    <property type="protein sequence ID" value="MEM5502470.1"/>
    <property type="molecule type" value="Genomic_DNA"/>
</dbReference>
<evidence type="ECO:0000256" key="2">
    <source>
        <dbReference type="SAM" id="Phobius"/>
    </source>
</evidence>
<keyword evidence="3" id="KW-0282">Flagellum</keyword>
<evidence type="ECO:0000313" key="3">
    <source>
        <dbReference type="EMBL" id="MEM5502470.1"/>
    </source>
</evidence>
<feature type="transmembrane region" description="Helical" evidence="2">
    <location>
        <begin position="34"/>
        <end position="52"/>
    </location>
</feature>
<proteinExistence type="inferred from homology"/>
<comment type="caution">
    <text evidence="3">The sequence shown here is derived from an EMBL/GenBank/DDBJ whole genome shotgun (WGS) entry which is preliminary data.</text>
</comment>
<feature type="transmembrane region" description="Helical" evidence="2">
    <location>
        <begin position="190"/>
        <end position="213"/>
    </location>
</feature>
<dbReference type="Proteomes" id="UP001477870">
    <property type="component" value="Unassembled WGS sequence"/>
</dbReference>
<accession>A0ABU9T8K4</accession>
<keyword evidence="2" id="KW-0812">Transmembrane</keyword>
<protein>
    <submittedName>
        <fullName evidence="3">Flagellar type III secretion system protein FlhB</fullName>
    </submittedName>
</protein>
<keyword evidence="3" id="KW-0969">Cilium</keyword>
<dbReference type="RefSeq" id="WP_018689940.1">
    <property type="nucleotide sequence ID" value="NZ_JBBMQO010000007.1"/>
</dbReference>
<dbReference type="Gene3D" id="6.10.250.2080">
    <property type="match status" value="1"/>
</dbReference>
<sequence length="363" mass="40098">MSDDQDKDQKTEDASEQKIKDALEKGQTPVSKELSIFFSLLVILALIVFGMSENMMATGDQLAGLLNRSGEIYLASNDDVMELMKVCVAIGAILAAPFFVGLMLAGIVSSVSQNPPSIVWKRVTPQLSRISIGKGRERIFSGKGFIEFLKSVAKVGISIFIVYFLTSNFIEGLMSGFYTRTADFLTHLQLELIGIVSAILVTMTVITAIDVFISRKQWLDDLKMSKQEVKDEMKQAMGDPLLRSRQRSMALDRSRNRMMAAVPTATVIIANPTHFSVALRYDPDKDPAPMVVAMGQDVLALRIREIAKTHEVPIIENVQLARGLYKISTVDQPIPPDFFQAVAQIIAFLRNQTNKSNPLGPAI</sequence>
<evidence type="ECO:0000313" key="4">
    <source>
        <dbReference type="Proteomes" id="UP001477870"/>
    </source>
</evidence>
<feature type="transmembrane region" description="Helical" evidence="2">
    <location>
        <begin position="152"/>
        <end position="170"/>
    </location>
</feature>
<keyword evidence="2" id="KW-1133">Transmembrane helix</keyword>
<keyword evidence="4" id="KW-1185">Reference proteome</keyword>
<reference evidence="3 4" key="1">
    <citation type="submission" date="2024-03" db="EMBL/GenBank/DDBJ databases">
        <title>Community enrichment and isolation of bacterial strains for fucoidan degradation.</title>
        <authorList>
            <person name="Sichert A."/>
        </authorList>
    </citation>
    <scope>NUCLEOTIDE SEQUENCE [LARGE SCALE GENOMIC DNA]</scope>
    <source>
        <strain evidence="3 4">AS62</strain>
    </source>
</reference>
<dbReference type="PRINTS" id="PR00950">
    <property type="entry name" value="TYPE3IMSPROT"/>
</dbReference>
<name>A0ABU9T8K4_9HYPH</name>
<feature type="transmembrane region" description="Helical" evidence="2">
    <location>
        <begin position="83"/>
        <end position="108"/>
    </location>
</feature>
<dbReference type="InterPro" id="IPR029025">
    <property type="entry name" value="T3SS_substrate_exporter_C"/>
</dbReference>
<keyword evidence="3" id="KW-0966">Cell projection</keyword>
<dbReference type="Pfam" id="PF01312">
    <property type="entry name" value="Bac_export_2"/>
    <property type="match status" value="1"/>
</dbReference>
<dbReference type="SUPFAM" id="SSF160544">
    <property type="entry name" value="EscU C-terminal domain-like"/>
    <property type="match status" value="1"/>
</dbReference>
<dbReference type="InterPro" id="IPR006135">
    <property type="entry name" value="T3SS_substrate_exporter"/>
</dbReference>